<name>A0A7W4W0Q8_9ACTN</name>
<accession>A0A7W4W0Q8</accession>
<comment type="caution">
    <text evidence="1">The sequence shown here is derived from an EMBL/GenBank/DDBJ whole genome shotgun (WGS) entry which is preliminary data.</text>
</comment>
<gene>
    <name evidence="1" type="ORF">FHU40_004641</name>
</gene>
<keyword evidence="2" id="KW-1185">Reference proteome</keyword>
<sequence>MYYTAAVTSAATYYADAMMLEEGTTPSTYFDGSKSSTAQKVYGWSGTPHASASTESSTDFAYVEPVQWQNILGPTSEIQISRKELDVGLLTATLHDALLDPAVANSVVKPGRRMRVMALAPVSDANQGITAGNWYSIYTGKITKGLSEYNPPKGVEVTISASDNVKSLAEQMESSSVANAADLAYTLEGKGVPWNINGSGNQISSASVVAYNANASMLDQISLTRDTTLAKAWVDRNGVLQFRTAWNPTPRINFYDDDPRIASDPAHYLSWSDAPTTYDTDDCINSVTVKWLRYNVGTNQTTEISYGPYEDSAAIAASNNTVYSKEFKICGSPSNEDSAWIKTNFADPVLAANATPVRKVRSLTYPVKQEEHMLSAIANDLYSNVYLRFKVTGTDTIASNHQITGLEHTITAKGWNVSYTFADTGSVAAPVFIPSPPFQGVGVAPGVWQNYTPSIVNMTGSVQRSRWMRVGNTITYQFRIYVTGGAGSTAAITVPVPVSNTYYAFENIFGEHIGEVTILNNSTGYISSGHAYTLGHSGMIIFRPRDNSIEWPGSSLIGAYVQGYVIYEAA</sequence>
<reference evidence="1 2" key="1">
    <citation type="submission" date="2020-08" db="EMBL/GenBank/DDBJ databases">
        <title>Sequencing the genomes of 1000 actinobacteria strains.</title>
        <authorList>
            <person name="Klenk H.-P."/>
        </authorList>
    </citation>
    <scope>NUCLEOTIDE SEQUENCE [LARGE SCALE GENOMIC DNA]</scope>
    <source>
        <strain evidence="1 2">DSM 105498</strain>
    </source>
</reference>
<proteinExistence type="predicted"/>
<dbReference type="AlphaFoldDB" id="A0A7W4W0Q8"/>
<organism evidence="1 2">
    <name type="scientific">Nocardioides soli</name>
    <dbReference type="NCBI Taxonomy" id="1036020"/>
    <lineage>
        <taxon>Bacteria</taxon>
        <taxon>Bacillati</taxon>
        <taxon>Actinomycetota</taxon>
        <taxon>Actinomycetes</taxon>
        <taxon>Propionibacteriales</taxon>
        <taxon>Nocardioidaceae</taxon>
        <taxon>Nocardioides</taxon>
    </lineage>
</organism>
<evidence type="ECO:0000313" key="1">
    <source>
        <dbReference type="EMBL" id="MBB3044804.1"/>
    </source>
</evidence>
<dbReference type="Proteomes" id="UP000589626">
    <property type="component" value="Unassembled WGS sequence"/>
</dbReference>
<dbReference type="EMBL" id="JACHWR010000003">
    <property type="protein sequence ID" value="MBB3044804.1"/>
    <property type="molecule type" value="Genomic_DNA"/>
</dbReference>
<evidence type="ECO:0000313" key="2">
    <source>
        <dbReference type="Proteomes" id="UP000589626"/>
    </source>
</evidence>
<protein>
    <submittedName>
        <fullName evidence="1">Uncharacterized protein</fullName>
    </submittedName>
</protein>